<evidence type="ECO:0000313" key="1">
    <source>
        <dbReference type="EMBL" id="KAK7360550.1"/>
    </source>
</evidence>
<name>A0AAN9MT49_CANGL</name>
<sequence>MTTAAGKDQGTLLDQLRFESCKQPSLLARSITLVSCMLWHYSGRESWQFEACGGQYTDFGQNATYFNHFNVIRRHNSEISDPF</sequence>
<gene>
    <name evidence="1" type="ORF">VNO77_02556</name>
</gene>
<dbReference type="Proteomes" id="UP001367508">
    <property type="component" value="Unassembled WGS sequence"/>
</dbReference>
<dbReference type="EMBL" id="JAYMYQ010000001">
    <property type="protein sequence ID" value="KAK7360550.1"/>
    <property type="molecule type" value="Genomic_DNA"/>
</dbReference>
<reference evidence="1 2" key="1">
    <citation type="submission" date="2024-01" db="EMBL/GenBank/DDBJ databases">
        <title>The genomes of 5 underutilized Papilionoideae crops provide insights into root nodulation and disease resistanc.</title>
        <authorList>
            <person name="Jiang F."/>
        </authorList>
    </citation>
    <scope>NUCLEOTIDE SEQUENCE [LARGE SCALE GENOMIC DNA]</scope>
    <source>
        <strain evidence="1">LVBAO_FW01</strain>
        <tissue evidence="1">Leaves</tissue>
    </source>
</reference>
<organism evidence="1 2">
    <name type="scientific">Canavalia gladiata</name>
    <name type="common">Sword bean</name>
    <name type="synonym">Dolichos gladiatus</name>
    <dbReference type="NCBI Taxonomy" id="3824"/>
    <lineage>
        <taxon>Eukaryota</taxon>
        <taxon>Viridiplantae</taxon>
        <taxon>Streptophyta</taxon>
        <taxon>Embryophyta</taxon>
        <taxon>Tracheophyta</taxon>
        <taxon>Spermatophyta</taxon>
        <taxon>Magnoliopsida</taxon>
        <taxon>eudicotyledons</taxon>
        <taxon>Gunneridae</taxon>
        <taxon>Pentapetalae</taxon>
        <taxon>rosids</taxon>
        <taxon>fabids</taxon>
        <taxon>Fabales</taxon>
        <taxon>Fabaceae</taxon>
        <taxon>Papilionoideae</taxon>
        <taxon>50 kb inversion clade</taxon>
        <taxon>NPAAA clade</taxon>
        <taxon>indigoferoid/millettioid clade</taxon>
        <taxon>Phaseoleae</taxon>
        <taxon>Canavalia</taxon>
    </lineage>
</organism>
<dbReference type="AlphaFoldDB" id="A0AAN9MT49"/>
<accession>A0AAN9MT49</accession>
<protein>
    <submittedName>
        <fullName evidence="1">Uncharacterized protein</fullName>
    </submittedName>
</protein>
<comment type="caution">
    <text evidence="1">The sequence shown here is derived from an EMBL/GenBank/DDBJ whole genome shotgun (WGS) entry which is preliminary data.</text>
</comment>
<evidence type="ECO:0000313" key="2">
    <source>
        <dbReference type="Proteomes" id="UP001367508"/>
    </source>
</evidence>
<proteinExistence type="predicted"/>
<keyword evidence="2" id="KW-1185">Reference proteome</keyword>